<accession>A0A3G9IVB6</accession>
<dbReference type="Gene3D" id="3.30.530.20">
    <property type="match status" value="1"/>
</dbReference>
<dbReference type="InterPro" id="IPR019587">
    <property type="entry name" value="Polyketide_cyclase/dehydratase"/>
</dbReference>
<proteinExistence type="predicted"/>
<evidence type="ECO:0000256" key="1">
    <source>
        <dbReference type="SAM" id="Phobius"/>
    </source>
</evidence>
<dbReference type="OrthoDB" id="4935443at2"/>
<evidence type="ECO:0008006" key="4">
    <source>
        <dbReference type="Google" id="ProtNLM"/>
    </source>
</evidence>
<gene>
    <name evidence="2" type="ORF">Back2_05100</name>
</gene>
<reference evidence="2 3" key="1">
    <citation type="submission" date="2018-11" db="EMBL/GenBank/DDBJ databases">
        <title>Complete genome sequence of Nocardioides baekrokdamisoli strain KCTC 39748.</title>
        <authorList>
            <person name="Kang S.W."/>
            <person name="Lee K.C."/>
            <person name="Kim K.K."/>
            <person name="Kim J.S."/>
            <person name="Kim D.S."/>
            <person name="Ko S.H."/>
            <person name="Yang S.H."/>
            <person name="Shin Y.K."/>
            <person name="Lee J.S."/>
        </authorList>
    </citation>
    <scope>NUCLEOTIDE SEQUENCE [LARGE SCALE GENOMIC DNA]</scope>
    <source>
        <strain evidence="2 3">KCTC 39748</strain>
    </source>
</reference>
<dbReference type="RefSeq" id="WP_125566478.1">
    <property type="nucleotide sequence ID" value="NZ_AP019307.1"/>
</dbReference>
<keyword evidence="1" id="KW-1133">Transmembrane helix</keyword>
<evidence type="ECO:0000313" key="3">
    <source>
        <dbReference type="Proteomes" id="UP000271573"/>
    </source>
</evidence>
<dbReference type="SUPFAM" id="SSF55961">
    <property type="entry name" value="Bet v1-like"/>
    <property type="match status" value="1"/>
</dbReference>
<evidence type="ECO:0000313" key="2">
    <source>
        <dbReference type="EMBL" id="BBH16223.1"/>
    </source>
</evidence>
<protein>
    <recommendedName>
        <fullName evidence="4">Coenzyme Q-binding protein COQ10 START domain-containing protein</fullName>
    </recommendedName>
</protein>
<dbReference type="KEGG" id="nbe:Back2_05100"/>
<dbReference type="AlphaFoldDB" id="A0A3G9IVB6"/>
<dbReference type="Proteomes" id="UP000271573">
    <property type="component" value="Chromosome"/>
</dbReference>
<feature type="transmembrane region" description="Helical" evidence="1">
    <location>
        <begin position="42"/>
        <end position="62"/>
    </location>
</feature>
<dbReference type="Pfam" id="PF10604">
    <property type="entry name" value="Polyketide_cyc2"/>
    <property type="match status" value="1"/>
</dbReference>
<name>A0A3G9IVB6_9ACTN</name>
<keyword evidence="3" id="KW-1185">Reference proteome</keyword>
<dbReference type="EMBL" id="AP019307">
    <property type="protein sequence ID" value="BBH16223.1"/>
    <property type="molecule type" value="Genomic_DNA"/>
</dbReference>
<feature type="transmembrane region" description="Helical" evidence="1">
    <location>
        <begin position="12"/>
        <end position="30"/>
    </location>
</feature>
<keyword evidence="1" id="KW-0812">Transmembrane</keyword>
<dbReference type="InterPro" id="IPR023393">
    <property type="entry name" value="START-like_dom_sf"/>
</dbReference>
<organism evidence="2 3">
    <name type="scientific">Nocardioides baekrokdamisoli</name>
    <dbReference type="NCBI Taxonomy" id="1804624"/>
    <lineage>
        <taxon>Bacteria</taxon>
        <taxon>Bacillati</taxon>
        <taxon>Actinomycetota</taxon>
        <taxon>Actinomycetes</taxon>
        <taxon>Propionibacteriales</taxon>
        <taxon>Nocardioidaceae</taxon>
        <taxon>Nocardioides</taxon>
    </lineage>
</organism>
<sequence length="228" mass="25604">MKLTPARRRDLIGILAGLAISVPAGVLYFRTHEYGWSRQASAIAEAAFVFLFVNAFVIRALCRRAREKAANPELIDVDVSDSRVLNCSAQQAWAVLHDPTFASAADDSVTDTMRMPSTPVGPGEVQVFLKRVESTLSISAVEVIEYDPGQFARTRPLVLHKWATEQWTDYRVEPVDADSCRVTIGEHFKFRAVPSRETRKMIEKEAETHRSHCRHNVERLARSLNDGP</sequence>
<keyword evidence="1" id="KW-0472">Membrane</keyword>